<name>A0ABY9VFT4_9BACI</name>
<organism evidence="2 3">
    <name type="scientific">Mesobacillus jeotgali</name>
    <dbReference type="NCBI Taxonomy" id="129985"/>
    <lineage>
        <taxon>Bacteria</taxon>
        <taxon>Bacillati</taxon>
        <taxon>Bacillota</taxon>
        <taxon>Bacilli</taxon>
        <taxon>Bacillales</taxon>
        <taxon>Bacillaceae</taxon>
        <taxon>Mesobacillus</taxon>
    </lineage>
</organism>
<gene>
    <name evidence="2" type="ORF">RH061_21430</name>
</gene>
<dbReference type="InterPro" id="IPR020941">
    <property type="entry name" value="SUFU-like_domain"/>
</dbReference>
<evidence type="ECO:0000259" key="1">
    <source>
        <dbReference type="Pfam" id="PF05076"/>
    </source>
</evidence>
<evidence type="ECO:0000313" key="3">
    <source>
        <dbReference type="Proteomes" id="UP001303324"/>
    </source>
</evidence>
<keyword evidence="3" id="KW-1185">Reference proteome</keyword>
<reference evidence="2 3" key="1">
    <citation type="submission" date="2023-09" db="EMBL/GenBank/DDBJ databases">
        <title>Microbial mechanism of fulvic acid promoting antimony reduction mineralization in rice fields.</title>
        <authorList>
            <person name="Chen G."/>
            <person name="Lan J."/>
        </authorList>
    </citation>
    <scope>NUCLEOTIDE SEQUENCE [LARGE SCALE GENOMIC DNA]</scope>
    <source>
        <strain evidence="2 3">PS1</strain>
    </source>
</reference>
<sequence>MGISEENRIIAQTALKAFGDNPSVHKYWDDNHKSSIDILSVKSREFNDVVLRSTIGLSDYSMGYEDVFLPLRIEIVGASDLNCFSNVLATCAFNIINTKFECSLGSIFKDVINMYLPDSPMSHILFVSPFLWGEKLKTLDFKSKKVGWLMAVPISEAEKSYADEQGFEALEDLFEQAQINVFDLERESIL</sequence>
<evidence type="ECO:0000313" key="2">
    <source>
        <dbReference type="EMBL" id="WNF22685.1"/>
    </source>
</evidence>
<dbReference type="RefSeq" id="WP_311072787.1">
    <property type="nucleotide sequence ID" value="NZ_CP134494.1"/>
</dbReference>
<accession>A0ABY9VFT4</accession>
<dbReference type="EMBL" id="CP134494">
    <property type="protein sequence ID" value="WNF22685.1"/>
    <property type="molecule type" value="Genomic_DNA"/>
</dbReference>
<dbReference type="Pfam" id="PF05076">
    <property type="entry name" value="SUFU"/>
    <property type="match status" value="1"/>
</dbReference>
<protein>
    <submittedName>
        <fullName evidence="2">Suppressor of fused domain protein</fullName>
    </submittedName>
</protein>
<feature type="domain" description="Suppressor of fused-like" evidence="1">
    <location>
        <begin position="34"/>
        <end position="187"/>
    </location>
</feature>
<proteinExistence type="predicted"/>
<dbReference type="Proteomes" id="UP001303324">
    <property type="component" value="Chromosome"/>
</dbReference>